<evidence type="ECO:0000313" key="2">
    <source>
        <dbReference type="EMBL" id="NHN28552.1"/>
    </source>
</evidence>
<dbReference type="Proteomes" id="UP001165962">
    <property type="component" value="Unassembled WGS sequence"/>
</dbReference>
<dbReference type="Pfam" id="PF14657">
    <property type="entry name" value="Arm-DNA-bind_4"/>
    <property type="match status" value="1"/>
</dbReference>
<proteinExistence type="predicted"/>
<protein>
    <recommendedName>
        <fullName evidence="1">AP2-like integrase N-terminal domain-containing protein</fullName>
    </recommendedName>
</protein>
<evidence type="ECO:0000259" key="1">
    <source>
        <dbReference type="Pfam" id="PF14657"/>
    </source>
</evidence>
<organism evidence="2 3">
    <name type="scientific">Paenibacillus agricola</name>
    <dbReference type="NCBI Taxonomy" id="2716264"/>
    <lineage>
        <taxon>Bacteria</taxon>
        <taxon>Bacillati</taxon>
        <taxon>Bacillota</taxon>
        <taxon>Bacilli</taxon>
        <taxon>Bacillales</taxon>
        <taxon>Paenibacillaceae</taxon>
        <taxon>Paenibacillus</taxon>
    </lineage>
</organism>
<keyword evidence="3" id="KW-1185">Reference proteome</keyword>
<accession>A0ABX0IX86</accession>
<dbReference type="EMBL" id="JAAOIW010000001">
    <property type="protein sequence ID" value="NHN28552.1"/>
    <property type="molecule type" value="Genomic_DNA"/>
</dbReference>
<reference evidence="2" key="1">
    <citation type="submission" date="2020-03" db="EMBL/GenBank/DDBJ databases">
        <title>Draft sequencing of Paenibacilllus sp. S3N08.</title>
        <authorList>
            <person name="Kim D.-U."/>
        </authorList>
    </citation>
    <scope>NUCLEOTIDE SEQUENCE</scope>
    <source>
        <strain evidence="2">S3N08</strain>
    </source>
</reference>
<gene>
    <name evidence="2" type="ORF">G9U52_01755</name>
</gene>
<comment type="caution">
    <text evidence="2">The sequence shown here is derived from an EMBL/GenBank/DDBJ whole genome shotgun (WGS) entry which is preliminary data.</text>
</comment>
<sequence>MPPTHDRRDEKTKKWLFVLENGKDEQGKRIQIMRRGFKTKKEAEEEYNRVKYEIQQGIYVEPSKLMFSDYFKE</sequence>
<dbReference type="InterPro" id="IPR028259">
    <property type="entry name" value="AP2-like_int_N"/>
</dbReference>
<evidence type="ECO:0000313" key="3">
    <source>
        <dbReference type="Proteomes" id="UP001165962"/>
    </source>
</evidence>
<feature type="domain" description="AP2-like integrase N-terminal" evidence="1">
    <location>
        <begin position="14"/>
        <end position="57"/>
    </location>
</feature>
<name>A0ABX0IX86_9BACL</name>